<keyword evidence="2" id="KW-0175">Coiled coil</keyword>
<sequence>VYLQHRLRIGIPFSRRAVRLFFAAAESPHPLIFQVGPSGDAATAAIDAFMLPQGKRKILIFIKNDPGVEITLANISSTVAAMEVSLNVLEAATSLCKDIYLHAIQHAPKEGDAASGSLMMREVLQKFCCFLLKLQAAAAAVNGRCVLPAPYYEASAAAEAAAEAAAAASAAAEPASATAPGAASTAPAAAAAAPAAAAAAAAPAAAAAEAATAAVNSAEKTRRSADAQEEIDFWIERFAALSFAQQQLQQQHVQQVLSFLQQQNSSYYPAFINLLQELNKAQAEAKENAKYLGLLQPWVKKLTDETAELSAVAAALPPLFELLLLASQHCSTFKKPTRLILLLRGISNAIIKQCMRFVSGAEVFKLLQQDEAKEAADKLAAALEVCDLMKSLYEGYAVEAAAAGKPWNINKKIIFLRLDSYCSRNAALSSVVNTAQQFDKLEKIEICGSKGNQLSANVQRLHAEFKELMEEFQQIKFDLLDIQEKEADAHFQLFSSSLLSRLRLIEAFSPLLSRPSLKEAAAYHHPQLLQQLKEEVQTVHALFLSGCSEDSSSSSSNSSSSDSSSSNNNNTFIYINRPPVAKALSWAAALLSRIKEPLDRMQKLGILLSPTNADTEPVTKQCYGVIAAIQQFQEKIRSEWSEREVEPSRAKLGLVLLRRSPELLLHANFHPQLRQLLTEVKYMQLQHLPVPAGAKAIHEKAEVYRQQVTALQSVCNKYNRVLTGLLPNQRPLLADRLGEIDKIIEPGLTSLSWESEGVDEFIAVAAAAVADVFSVCNSITNNLQTSFSLLSSWSERPLFERKAKPMAVEDVEQLVKAAIANKSHQIAEEGKELHKMLKDSADALKATKAMSPRPEASPLFEVKLELLDNEMDIVPSFRDQHGGICKVVEGWVGDILKSAATTTRLDSGKGDYVADVKESYSFMAGRARLTELLESTERRLNEYLAETRRFEFLWKKDPQNDLEEFISESPKEVFPSIEEEGETLENVLELVGVDLGRRIPDLTCFDERISFFEGLRSEVAELRTPVDVCWLRVNAQPAKIQLSQLASAWASHYTEFLLSCCLARADALTQFIMRMNECLSVKPPTAESEEEDTTSSSSSSSSSNSQEQQGAEAEAKEININKDTLYKFMTYIRDVKIANDPIKRLLGPVALLKKHGCLVPECRLQALDAAPSRWEEVIRKAFEAKEAILPLQNAEVLNIKAALDGFLAAVKEYQTNFLRIPAADPTTNPENAYNAIDEFYAKCLKLEQQAKDLNNLETLFDIAKSQHKELKDCKEELRTLKARKMHTPNK</sequence>
<dbReference type="PANTHER" id="PTHR46532">
    <property type="entry name" value="MALE FERTILITY FACTOR KL5"/>
    <property type="match status" value="1"/>
</dbReference>
<feature type="region of interest" description="Disordered" evidence="3">
    <location>
        <begin position="548"/>
        <end position="568"/>
    </location>
</feature>
<reference evidence="5" key="1">
    <citation type="submission" date="2013-10" db="EMBL/GenBank/DDBJ databases">
        <title>Genomic analysis of the causative agents of coccidiosis in chickens.</title>
        <authorList>
            <person name="Reid A.J."/>
            <person name="Blake D."/>
            <person name="Billington K."/>
            <person name="Browne H."/>
            <person name="Dunn M."/>
            <person name="Hung S."/>
            <person name="Kawahara F."/>
            <person name="Miranda-Saavedra D."/>
            <person name="Mourier T."/>
            <person name="Nagra H."/>
            <person name="Otto T.D."/>
            <person name="Rawlings N."/>
            <person name="Sanchez A."/>
            <person name="Sanders M."/>
            <person name="Subramaniam C."/>
            <person name="Tay Y."/>
            <person name="Dear P."/>
            <person name="Doerig C."/>
            <person name="Gruber A."/>
            <person name="Parkinson J."/>
            <person name="Shirley M."/>
            <person name="Wan K.L."/>
            <person name="Berriman M."/>
            <person name="Tomley F."/>
            <person name="Pain A."/>
        </authorList>
    </citation>
    <scope>NUCLEOTIDE SEQUENCE</scope>
    <source>
        <strain evidence="5">Houghton</strain>
    </source>
</reference>
<dbReference type="Pfam" id="PF08385">
    <property type="entry name" value="DHC_N1"/>
    <property type="match status" value="2"/>
</dbReference>
<reference evidence="5" key="2">
    <citation type="submission" date="2013-10" db="EMBL/GenBank/DDBJ databases">
        <authorList>
            <person name="Aslett M."/>
        </authorList>
    </citation>
    <scope>NUCLEOTIDE SEQUENCE</scope>
    <source>
        <strain evidence="5">Houghton</strain>
    </source>
</reference>
<proteinExistence type="inferred from homology"/>
<dbReference type="GO" id="GO:0045505">
    <property type="term" value="F:dynein intermediate chain binding"/>
    <property type="evidence" value="ECO:0007669"/>
    <property type="project" value="InterPro"/>
</dbReference>
<dbReference type="EMBL" id="HG670964">
    <property type="protein sequence ID" value="CDI79056.1"/>
    <property type="molecule type" value="Genomic_DNA"/>
</dbReference>
<evidence type="ECO:0000256" key="2">
    <source>
        <dbReference type="SAM" id="Coils"/>
    </source>
</evidence>
<dbReference type="GO" id="GO:0005858">
    <property type="term" value="C:axonemal dynein complex"/>
    <property type="evidence" value="ECO:0007669"/>
    <property type="project" value="TreeGrafter"/>
</dbReference>
<gene>
    <name evidence="5" type="ORF">EAH_00039750</name>
</gene>
<dbReference type="PANTHER" id="PTHR46532:SF4">
    <property type="entry name" value="AAA+ ATPASE DOMAIN-CONTAINING PROTEIN"/>
    <property type="match status" value="1"/>
</dbReference>
<dbReference type="OrthoDB" id="429180at2759"/>
<feature type="domain" description="Dynein heavy chain tail" evidence="4">
    <location>
        <begin position="220"/>
        <end position="496"/>
    </location>
</feature>
<dbReference type="GeneID" id="25272045"/>
<feature type="compositionally biased region" description="Low complexity" evidence="3">
    <location>
        <begin position="1094"/>
        <end position="1112"/>
    </location>
</feature>
<dbReference type="GO" id="GO:0051959">
    <property type="term" value="F:dynein light intermediate chain binding"/>
    <property type="evidence" value="ECO:0007669"/>
    <property type="project" value="InterPro"/>
</dbReference>
<name>U6GFQ6_EIMAC</name>
<feature type="non-terminal residue" evidence="5">
    <location>
        <position position="1"/>
    </location>
</feature>
<dbReference type="Proteomes" id="UP000018050">
    <property type="component" value="Unassembled WGS sequence"/>
</dbReference>
<evidence type="ECO:0000313" key="5">
    <source>
        <dbReference type="EMBL" id="CDI79056.1"/>
    </source>
</evidence>
<dbReference type="VEuPathDB" id="ToxoDB:EAH_00039750"/>
<keyword evidence="6" id="KW-1185">Reference proteome</keyword>
<dbReference type="RefSeq" id="XP_013250779.1">
    <property type="nucleotide sequence ID" value="XM_013395325.1"/>
</dbReference>
<evidence type="ECO:0000259" key="4">
    <source>
        <dbReference type="Pfam" id="PF08385"/>
    </source>
</evidence>
<organism evidence="5 6">
    <name type="scientific">Eimeria acervulina</name>
    <name type="common">Coccidian parasite</name>
    <dbReference type="NCBI Taxonomy" id="5801"/>
    <lineage>
        <taxon>Eukaryota</taxon>
        <taxon>Sar</taxon>
        <taxon>Alveolata</taxon>
        <taxon>Apicomplexa</taxon>
        <taxon>Conoidasida</taxon>
        <taxon>Coccidia</taxon>
        <taxon>Eucoccidiorida</taxon>
        <taxon>Eimeriorina</taxon>
        <taxon>Eimeriidae</taxon>
        <taxon>Eimeria</taxon>
    </lineage>
</organism>
<dbReference type="InterPro" id="IPR013594">
    <property type="entry name" value="Dynein_heavy_tail"/>
</dbReference>
<dbReference type="InterPro" id="IPR026983">
    <property type="entry name" value="DHC"/>
</dbReference>
<feature type="coiled-coil region" evidence="2">
    <location>
        <begin position="1236"/>
        <end position="1283"/>
    </location>
</feature>
<dbReference type="OMA" id="LHANFHP"/>
<accession>U6GFQ6</accession>
<dbReference type="GO" id="GO:0007018">
    <property type="term" value="P:microtubule-based movement"/>
    <property type="evidence" value="ECO:0007669"/>
    <property type="project" value="InterPro"/>
</dbReference>
<protein>
    <recommendedName>
        <fullName evidence="4">Dynein heavy chain tail domain-containing protein</fullName>
    </recommendedName>
</protein>
<feature type="domain" description="Dynein heavy chain tail" evidence="4">
    <location>
        <begin position="498"/>
        <end position="761"/>
    </location>
</feature>
<evidence type="ECO:0000256" key="3">
    <source>
        <dbReference type="SAM" id="MobiDB-lite"/>
    </source>
</evidence>
<evidence type="ECO:0000313" key="6">
    <source>
        <dbReference type="Proteomes" id="UP000018050"/>
    </source>
</evidence>
<evidence type="ECO:0000256" key="1">
    <source>
        <dbReference type="ARBA" id="ARBA00008887"/>
    </source>
</evidence>
<feature type="region of interest" description="Disordered" evidence="3">
    <location>
        <begin position="1082"/>
        <end position="1114"/>
    </location>
</feature>
<comment type="similarity">
    <text evidence="1">Belongs to the dynein heavy chain family.</text>
</comment>
<feature type="compositionally biased region" description="Low complexity" evidence="3">
    <location>
        <begin position="550"/>
        <end position="568"/>
    </location>
</feature>